<dbReference type="Pfam" id="PF02371">
    <property type="entry name" value="Transposase_20"/>
    <property type="match status" value="1"/>
</dbReference>
<organism evidence="3 4">
    <name type="scientific">Eikenella halliae</name>
    <dbReference type="NCBI Taxonomy" id="1795832"/>
    <lineage>
        <taxon>Bacteria</taxon>
        <taxon>Pseudomonadati</taxon>
        <taxon>Pseudomonadota</taxon>
        <taxon>Betaproteobacteria</taxon>
        <taxon>Neisseriales</taxon>
        <taxon>Neisseriaceae</taxon>
        <taxon>Eikenella</taxon>
    </lineage>
</organism>
<proteinExistence type="predicted"/>
<dbReference type="GO" id="GO:0003677">
    <property type="term" value="F:DNA binding"/>
    <property type="evidence" value="ECO:0007669"/>
    <property type="project" value="InterPro"/>
</dbReference>
<dbReference type="RefSeq" id="WP_064089859.1">
    <property type="nucleotide sequence ID" value="NZ_LXSQ01000017.1"/>
</dbReference>
<evidence type="ECO:0000313" key="3">
    <source>
        <dbReference type="EMBL" id="OAM42538.1"/>
    </source>
</evidence>
<evidence type="ECO:0000259" key="2">
    <source>
        <dbReference type="Pfam" id="PF02371"/>
    </source>
</evidence>
<feature type="domain" description="Transposase IS116/IS110/IS902 C-terminal" evidence="2">
    <location>
        <begin position="201"/>
        <end position="283"/>
    </location>
</feature>
<accession>A0A1B6VYA5</accession>
<sequence>MQGRFMMSTQHNYAGIDIAKRNFVIAVSSLSKTKTETNNPKGIAHTVEYLKKHKVALVAMESTGGLEIPAAKAIHRAGIAVIIANPRQTHQFAQSQSLTKTDAKDAQMLAFFAQMTAQKEGWQTMLYQPPTEAEEVLEALVNRRNQLVDMRTAEKNRLHQVHETQVESVKQLIAHFDRLIDDLDKQINDHTHTHFDGKAKVAEQIKGIGSITTATLMAMLPELGRLNHKRIASLVGIAPHPRESGETKFKSCCFGGRSAVRKALYMATVLATRFEPLIRDFYQRLLSKGKPYKVAVTACMRKLLTILNARMRDYFAENGTTENGIQTA</sequence>
<dbReference type="InterPro" id="IPR047650">
    <property type="entry name" value="Transpos_IS110"/>
</dbReference>
<dbReference type="STRING" id="1795832.A7Q00_06935"/>
<dbReference type="PANTHER" id="PTHR33055">
    <property type="entry name" value="TRANSPOSASE FOR INSERTION SEQUENCE ELEMENT IS1111A"/>
    <property type="match status" value="1"/>
</dbReference>
<dbReference type="InterPro" id="IPR003346">
    <property type="entry name" value="Transposase_20"/>
</dbReference>
<dbReference type="NCBIfam" id="NF033542">
    <property type="entry name" value="transpos_IS110"/>
    <property type="match status" value="1"/>
</dbReference>
<evidence type="ECO:0000259" key="1">
    <source>
        <dbReference type="Pfam" id="PF01548"/>
    </source>
</evidence>
<keyword evidence="4" id="KW-1185">Reference proteome</keyword>
<dbReference type="AlphaFoldDB" id="A0A1B6VYA5"/>
<gene>
    <name evidence="3" type="ORF">A7Q00_06935</name>
</gene>
<protein>
    <submittedName>
        <fullName evidence="3">Transposase</fullName>
    </submittedName>
</protein>
<reference evidence="4" key="1">
    <citation type="submission" date="2016-05" db="EMBL/GenBank/DDBJ databases">
        <title>Draft genome of Corynebacterium afermentans subsp. afermentans LCDC 88199T.</title>
        <authorList>
            <person name="Bernier A.-M."/>
            <person name="Bernard K."/>
        </authorList>
    </citation>
    <scope>NUCLEOTIDE SEQUENCE [LARGE SCALE GENOMIC DNA]</scope>
    <source>
        <strain evidence="4">NML130454</strain>
    </source>
</reference>
<feature type="domain" description="Transposase IS110-like N-terminal" evidence="1">
    <location>
        <begin position="14"/>
        <end position="161"/>
    </location>
</feature>
<name>A0A1B6VYA5_9NEIS</name>
<dbReference type="Proteomes" id="UP000077726">
    <property type="component" value="Unassembled WGS sequence"/>
</dbReference>
<dbReference type="GO" id="GO:0006313">
    <property type="term" value="P:DNA transposition"/>
    <property type="evidence" value="ECO:0007669"/>
    <property type="project" value="InterPro"/>
</dbReference>
<dbReference type="InterPro" id="IPR002525">
    <property type="entry name" value="Transp_IS110-like_N"/>
</dbReference>
<dbReference type="PANTHER" id="PTHR33055:SF13">
    <property type="entry name" value="TRANSPOSASE"/>
    <property type="match status" value="1"/>
</dbReference>
<dbReference type="EMBL" id="LXSQ01000017">
    <property type="protein sequence ID" value="OAM42538.1"/>
    <property type="molecule type" value="Genomic_DNA"/>
</dbReference>
<dbReference type="Pfam" id="PF01548">
    <property type="entry name" value="DEDD_Tnp_IS110"/>
    <property type="match status" value="1"/>
</dbReference>
<evidence type="ECO:0000313" key="4">
    <source>
        <dbReference type="Proteomes" id="UP000077726"/>
    </source>
</evidence>
<dbReference type="GO" id="GO:0004803">
    <property type="term" value="F:transposase activity"/>
    <property type="evidence" value="ECO:0007669"/>
    <property type="project" value="InterPro"/>
</dbReference>
<comment type="caution">
    <text evidence="3">The sequence shown here is derived from an EMBL/GenBank/DDBJ whole genome shotgun (WGS) entry which is preliminary data.</text>
</comment>